<dbReference type="UniPathway" id="UPA00124"/>
<evidence type="ECO:0000313" key="9">
    <source>
        <dbReference type="Proteomes" id="UP000060602"/>
    </source>
</evidence>
<dbReference type="PANTHER" id="PTHR10491:SF4">
    <property type="entry name" value="METHIONINE ADENOSYLTRANSFERASE 2 SUBUNIT BETA"/>
    <property type="match status" value="1"/>
</dbReference>
<dbReference type="AlphaFoldDB" id="A0A0X8P1F9"/>
<dbReference type="GO" id="GO:0008831">
    <property type="term" value="F:dTDP-4-dehydrorhamnose reductase activity"/>
    <property type="evidence" value="ECO:0007669"/>
    <property type="project" value="UniProtKB-EC"/>
</dbReference>
<dbReference type="EMBL" id="CP014060">
    <property type="protein sequence ID" value="AMG38115.1"/>
    <property type="molecule type" value="Genomic_DNA"/>
</dbReference>
<dbReference type="InterPro" id="IPR036291">
    <property type="entry name" value="NAD(P)-bd_dom_sf"/>
</dbReference>
<evidence type="ECO:0000313" key="8">
    <source>
        <dbReference type="EMBL" id="AMG38115.1"/>
    </source>
</evidence>
<reference evidence="9" key="1">
    <citation type="submission" date="2015-12" db="EMBL/GenBank/DDBJ databases">
        <title>FDA dAtabase for Regulatory Grade micrObial Sequences (FDA-ARGOS): Supporting development and validation of Infectious Disease Dx tests.</title>
        <authorList>
            <person name="Case J."/>
            <person name="Tallon L."/>
            <person name="Sadzewicz L."/>
            <person name="Sengamalay N."/>
            <person name="Ott S."/>
            <person name="Godinez A."/>
            <person name="Nagaraj S."/>
            <person name="Nadendla S."/>
            <person name="Sichtig H."/>
        </authorList>
    </citation>
    <scope>NUCLEOTIDE SEQUENCE [LARGE SCALE GENOMIC DNA]</scope>
    <source>
        <strain evidence="9">FDAARGOS_147</strain>
    </source>
</reference>
<evidence type="ECO:0000256" key="3">
    <source>
        <dbReference type="ARBA" id="ARBA00012929"/>
    </source>
</evidence>
<dbReference type="SUPFAM" id="SSF51735">
    <property type="entry name" value="NAD(P)-binding Rossmann-fold domains"/>
    <property type="match status" value="1"/>
</dbReference>
<dbReference type="Pfam" id="PF04321">
    <property type="entry name" value="RmlD_sub_bind"/>
    <property type="match status" value="1"/>
</dbReference>
<dbReference type="Gene3D" id="3.40.50.720">
    <property type="entry name" value="NAD(P)-binding Rossmann-like Domain"/>
    <property type="match status" value="1"/>
</dbReference>
<organism evidence="8 9">
    <name type="scientific">Alcaligenes xylosoxydans xylosoxydans</name>
    <name type="common">Achromobacter xylosoxidans</name>
    <dbReference type="NCBI Taxonomy" id="85698"/>
    <lineage>
        <taxon>Bacteria</taxon>
        <taxon>Pseudomonadati</taxon>
        <taxon>Pseudomonadota</taxon>
        <taxon>Betaproteobacteria</taxon>
        <taxon>Burkholderiales</taxon>
        <taxon>Alcaligenaceae</taxon>
        <taxon>Achromobacter</taxon>
    </lineage>
</organism>
<evidence type="ECO:0000256" key="6">
    <source>
        <dbReference type="RuleBase" id="RU364082"/>
    </source>
</evidence>
<proteinExistence type="inferred from homology"/>
<dbReference type="InterPro" id="IPR005913">
    <property type="entry name" value="dTDP_dehydrorham_reduct"/>
</dbReference>
<comment type="function">
    <text evidence="6">Catalyzes the reduction of dTDP-6-deoxy-L-lyxo-4-hexulose to yield dTDP-L-rhamnose.</text>
</comment>
<sequence>MKILLIGANGQVGHELRRTLLPLGDVVAWRRDDADLAHPGTLPSRLAACAPDLIVNAAAYTAVDLAESNQDLAEAVNATAVAALAAYAAQAGVLLVHYSTDYVFDGSGTQPFRESDATAPLNAYGRSKLAGEQAIARSGCQALVFRISWVVSATGANFVKTVLRLAASRDSLRMVDDQFGAPTAAELVADVSALAIAAYRRGALTAGVYHLTASGETSWCRLARHVVARARGNGAALMADERDIAAIATEEYPLPAIRPRNSRMDCSALSLALGLQLPHWTIHVDRVVDQLTRQENRS</sequence>
<comment type="cofactor">
    <cofactor evidence="6">
        <name>Mg(2+)</name>
        <dbReference type="ChEBI" id="CHEBI:18420"/>
    </cofactor>
    <text evidence="6">Binds 1 Mg(2+) ion per monomer.</text>
</comment>
<evidence type="ECO:0000259" key="7">
    <source>
        <dbReference type="Pfam" id="PF04321"/>
    </source>
</evidence>
<evidence type="ECO:0000256" key="1">
    <source>
        <dbReference type="ARBA" id="ARBA00004781"/>
    </source>
</evidence>
<dbReference type="EC" id="1.1.1.133" evidence="3 6"/>
<dbReference type="GO" id="GO:0005829">
    <property type="term" value="C:cytosol"/>
    <property type="evidence" value="ECO:0007669"/>
    <property type="project" value="TreeGrafter"/>
</dbReference>
<dbReference type="PANTHER" id="PTHR10491">
    <property type="entry name" value="DTDP-4-DEHYDRORHAMNOSE REDUCTASE"/>
    <property type="match status" value="1"/>
</dbReference>
<name>A0A0X8P1F9_ALCXX</name>
<protein>
    <recommendedName>
        <fullName evidence="4 6">dTDP-4-dehydrorhamnose reductase</fullName>
        <ecNumber evidence="3 6">1.1.1.133</ecNumber>
    </recommendedName>
</protein>
<comment type="pathway">
    <text evidence="1 6">Carbohydrate biosynthesis; dTDP-L-rhamnose biosynthesis.</text>
</comment>
<evidence type="ECO:0000256" key="5">
    <source>
        <dbReference type="ARBA" id="ARBA00048200"/>
    </source>
</evidence>
<gene>
    <name evidence="8" type="primary">rfbD</name>
    <name evidence="8" type="ORF">AL504_20095</name>
</gene>
<keyword evidence="6" id="KW-0521">NADP</keyword>
<evidence type="ECO:0000256" key="2">
    <source>
        <dbReference type="ARBA" id="ARBA00010944"/>
    </source>
</evidence>
<keyword evidence="6" id="KW-0560">Oxidoreductase</keyword>
<accession>A0A0X8P1F9</accession>
<comment type="catalytic activity">
    <reaction evidence="5 6">
        <text>dTDP-beta-L-rhamnose + NADP(+) = dTDP-4-dehydro-beta-L-rhamnose + NADPH + H(+)</text>
        <dbReference type="Rhea" id="RHEA:21796"/>
        <dbReference type="ChEBI" id="CHEBI:15378"/>
        <dbReference type="ChEBI" id="CHEBI:57510"/>
        <dbReference type="ChEBI" id="CHEBI:57783"/>
        <dbReference type="ChEBI" id="CHEBI:58349"/>
        <dbReference type="ChEBI" id="CHEBI:62830"/>
        <dbReference type="EC" id="1.1.1.133"/>
    </reaction>
</comment>
<dbReference type="GO" id="GO:0019305">
    <property type="term" value="P:dTDP-rhamnose biosynthetic process"/>
    <property type="evidence" value="ECO:0007669"/>
    <property type="project" value="UniProtKB-UniPathway"/>
</dbReference>
<dbReference type="Gene3D" id="3.90.25.10">
    <property type="entry name" value="UDP-galactose 4-epimerase, domain 1"/>
    <property type="match status" value="1"/>
</dbReference>
<evidence type="ECO:0000256" key="4">
    <source>
        <dbReference type="ARBA" id="ARBA00017099"/>
    </source>
</evidence>
<dbReference type="RefSeq" id="WP_061072953.1">
    <property type="nucleotide sequence ID" value="NZ_CP014060.2"/>
</dbReference>
<feature type="domain" description="RmlD-like substrate binding" evidence="7">
    <location>
        <begin position="1"/>
        <end position="292"/>
    </location>
</feature>
<dbReference type="NCBIfam" id="TIGR01214">
    <property type="entry name" value="rmlD"/>
    <property type="match status" value="1"/>
</dbReference>
<dbReference type="CDD" id="cd05254">
    <property type="entry name" value="dTDP_HR_like_SDR_e"/>
    <property type="match status" value="1"/>
</dbReference>
<dbReference type="Proteomes" id="UP000060602">
    <property type="component" value="Chromosome"/>
</dbReference>
<comment type="similarity">
    <text evidence="2 6">Belongs to the dTDP-4-dehydrorhamnose reductase family.</text>
</comment>
<dbReference type="InterPro" id="IPR029903">
    <property type="entry name" value="RmlD-like-bd"/>
</dbReference>